<evidence type="ECO:0000313" key="2">
    <source>
        <dbReference type="Proteomes" id="UP000694888"/>
    </source>
</evidence>
<gene>
    <name evidence="3" type="primary">LOC101852608</name>
</gene>
<feature type="compositionally biased region" description="Polar residues" evidence="1">
    <location>
        <begin position="955"/>
        <end position="973"/>
    </location>
</feature>
<feature type="region of interest" description="Disordered" evidence="1">
    <location>
        <begin position="474"/>
        <end position="523"/>
    </location>
</feature>
<feature type="region of interest" description="Disordered" evidence="1">
    <location>
        <begin position="896"/>
        <end position="1092"/>
    </location>
</feature>
<proteinExistence type="predicted"/>
<feature type="compositionally biased region" description="Basic and acidic residues" evidence="1">
    <location>
        <begin position="1263"/>
        <end position="1272"/>
    </location>
</feature>
<feature type="compositionally biased region" description="Basic residues" evidence="1">
    <location>
        <begin position="910"/>
        <end position="924"/>
    </location>
</feature>
<feature type="compositionally biased region" description="Polar residues" evidence="1">
    <location>
        <begin position="507"/>
        <end position="517"/>
    </location>
</feature>
<feature type="compositionally biased region" description="Basic and acidic residues" evidence="1">
    <location>
        <begin position="765"/>
        <end position="774"/>
    </location>
</feature>
<feature type="compositionally biased region" description="Basic and acidic residues" evidence="1">
    <location>
        <begin position="1070"/>
        <end position="1088"/>
    </location>
</feature>
<feature type="compositionally biased region" description="Basic residues" evidence="1">
    <location>
        <begin position="819"/>
        <end position="832"/>
    </location>
</feature>
<feature type="compositionally biased region" description="Basic and acidic residues" evidence="1">
    <location>
        <begin position="361"/>
        <end position="370"/>
    </location>
</feature>
<feature type="compositionally biased region" description="Basic and acidic residues" evidence="1">
    <location>
        <begin position="1178"/>
        <end position="1189"/>
    </location>
</feature>
<accession>A0ABM0JI11</accession>
<feature type="compositionally biased region" description="Polar residues" evidence="1">
    <location>
        <begin position="474"/>
        <end position="487"/>
    </location>
</feature>
<feature type="compositionally biased region" description="Basic and acidic residues" evidence="1">
    <location>
        <begin position="1300"/>
        <end position="1320"/>
    </location>
</feature>
<feature type="compositionally biased region" description="Basic and acidic residues" evidence="1">
    <location>
        <begin position="1208"/>
        <end position="1224"/>
    </location>
</feature>
<feature type="compositionally biased region" description="Basic residues" evidence="1">
    <location>
        <begin position="1056"/>
        <end position="1068"/>
    </location>
</feature>
<feature type="region of interest" description="Disordered" evidence="1">
    <location>
        <begin position="1411"/>
        <end position="1443"/>
    </location>
</feature>
<feature type="compositionally biased region" description="Basic residues" evidence="1">
    <location>
        <begin position="1000"/>
        <end position="1011"/>
    </location>
</feature>
<feature type="compositionally biased region" description="Basic and acidic residues" evidence="1">
    <location>
        <begin position="1432"/>
        <end position="1443"/>
    </location>
</feature>
<reference evidence="3" key="1">
    <citation type="submission" date="2025-08" db="UniProtKB">
        <authorList>
            <consortium name="RefSeq"/>
        </authorList>
    </citation>
    <scope>IDENTIFICATION</scope>
</reference>
<organism evidence="2 3">
    <name type="scientific">Aplysia californica</name>
    <name type="common">California sea hare</name>
    <dbReference type="NCBI Taxonomy" id="6500"/>
    <lineage>
        <taxon>Eukaryota</taxon>
        <taxon>Metazoa</taxon>
        <taxon>Spiralia</taxon>
        <taxon>Lophotrochozoa</taxon>
        <taxon>Mollusca</taxon>
        <taxon>Gastropoda</taxon>
        <taxon>Heterobranchia</taxon>
        <taxon>Euthyneura</taxon>
        <taxon>Tectipleura</taxon>
        <taxon>Aplysiida</taxon>
        <taxon>Aplysioidea</taxon>
        <taxon>Aplysiidae</taxon>
        <taxon>Aplysia</taxon>
    </lineage>
</organism>
<dbReference type="GeneID" id="101852608"/>
<feature type="compositionally biased region" description="Basic and acidic residues" evidence="1">
    <location>
        <begin position="1012"/>
        <end position="1026"/>
    </location>
</feature>
<feature type="compositionally biased region" description="Basic residues" evidence="1">
    <location>
        <begin position="1411"/>
        <end position="1420"/>
    </location>
</feature>
<feature type="compositionally biased region" description="Basic and acidic residues" evidence="1">
    <location>
        <begin position="1119"/>
        <end position="1136"/>
    </location>
</feature>
<name>A0ABM0JI11_APLCA</name>
<feature type="compositionally biased region" description="Basic and acidic residues" evidence="1">
    <location>
        <begin position="807"/>
        <end position="818"/>
    </location>
</feature>
<feature type="compositionally biased region" description="Basic residues" evidence="1">
    <location>
        <begin position="669"/>
        <end position="678"/>
    </location>
</feature>
<feature type="compositionally biased region" description="Polar residues" evidence="1">
    <location>
        <begin position="215"/>
        <end position="230"/>
    </location>
</feature>
<feature type="region of interest" description="Disordered" evidence="1">
    <location>
        <begin position="1258"/>
        <end position="1380"/>
    </location>
</feature>
<feature type="region of interest" description="Disordered" evidence="1">
    <location>
        <begin position="651"/>
        <end position="884"/>
    </location>
</feature>
<evidence type="ECO:0000256" key="1">
    <source>
        <dbReference type="SAM" id="MobiDB-lite"/>
    </source>
</evidence>
<dbReference type="RefSeq" id="XP_005094085.1">
    <property type="nucleotide sequence ID" value="XM_005094028.3"/>
</dbReference>
<feature type="compositionally biased region" description="Basic and acidic residues" evidence="1">
    <location>
        <begin position="332"/>
        <end position="347"/>
    </location>
</feature>
<sequence>MDTPLAKKQPRRKLQKIIKRKSKVTPNGSLLYQKKVKSAINVSLNATQSLRTLKTNNRALATKLENLKMEMRYMSDAHTGLLQKNHELCEKILSLERLIEDPSSYIEEEVDKRNGLLCSQVKTKLRQMKSNVDSFLENLLDLSEICSMSNSTSTSDEHLNCETSHYSPEPKAAPEGQFSKPFGGAPLYSTMFSGVEAASQQTLGVNEMTMIMEQSALSSPNRRANVSSGDLPSLEENDPTSPTLSGPVKTVQLGNYSKLPVRVPKTSSLDGSGVNQDVPDPTLHLKTKKPVRRETFIVNPSGEVGGITDTTAPFDLVPSSEIDIYNSPSESLKNDKDFGREDKHVPEEESAIVSKRQSRSRSRERTESKNKTSSQKMQKQGRVALKDVNTTVKKSTIAPVSKKQDLYIANEFDLINSHKEIMHKFETLKQTKPQVVETHAPTYGPFECEEPTIHALADMELTIGIDSEMLNQMEESTKTEATSSCDANTEETSRSTLGGARSRGKNTDTSLSGSSGESACEEKVPGAVTLRYGKPGKFVFAAARKEEDGTRKNIPVNIPRARSKSKKQIAEMIDNLPQEEPKSIFDFHDKTPRINAEKTKEFSVYNISADDSNLSPLVPLSRSRRAQKADIQTFENRTSLLDEGESYSEALKDCSASSKSKDDGFGKPTRSRRSRKKSQTRDSSNLNALGDDETAEKAACVREKERKKSQARGEASSDLGKRSPSPQKRGVSTKSRGRSRSRRNMSSEPEDDSKEALSVVNTESRVPETAEINHLDLSSTKVSENDGQELGKCERSGMIGEGISYEEPLKCSPVERRGISGRKSRGRSRGKVPKSSDSDGKDNNDTIEMIENSRYQSRKLSEVDQVSSVGAENASKEMLKSCKKSGKKLLGEGISYVEPLKCNSPSPQRQRTRGKSRGRSHSKTAHSPVSEGEEKNPSTAKVTVRSRSSRRKIYSFQNNEETGRSSENTTKEVNSPKRGVLDEGITYEALKCDSPSPQRKNTRAKSRSRSQKKVEEKSEPSSEKNTAEMSPCSGGNVLGKGTTFQEPLKSVSPSPQKRKSRAKSRGRSQNKIERKETLKNTNNDERDSSNITLVTTKDLIASDIVHSISPRQSPLPQLQRKEESVTEDERFTSDKLSKKKQPVLLTEFSDSTRLRHDKSPLRVVPGTSSPKIKLMEKSHKKIVSKEPRKVQTLNEVGQGEAPNTAFGKHLDSPDGISRPEEPQKEMVASNKEGARKKSKPLRLKEQEAIVVAKDQIQLNSQAKVDKSEDNFSRRQKSRGKRMDTATSCESQDAFTDQELAQEKEDSAVEDFHSQCEELLQRMKSMRTPSLSGNKESTSVDGASPKNTLVPSKRSSPPPDTSDVSSPPEGKRRRAAAKVNYAEPLLNAKLRRGDPFTSNLYKGEKLNIFKSPRSKAKKKAELRRDILGPLHNLAEKEEGKAEAT</sequence>
<feature type="region of interest" description="Disordered" evidence="1">
    <location>
        <begin position="1178"/>
        <end position="1243"/>
    </location>
</feature>
<feature type="region of interest" description="Disordered" evidence="1">
    <location>
        <begin position="215"/>
        <end position="287"/>
    </location>
</feature>
<feature type="compositionally biased region" description="Polar residues" evidence="1">
    <location>
        <begin position="265"/>
        <end position="275"/>
    </location>
</feature>
<feature type="compositionally biased region" description="Basic and acidic residues" evidence="1">
    <location>
        <begin position="695"/>
        <end position="708"/>
    </location>
</feature>
<feature type="compositionally biased region" description="Polar residues" evidence="1">
    <location>
        <begin position="1284"/>
        <end position="1294"/>
    </location>
</feature>
<evidence type="ECO:0000313" key="3">
    <source>
        <dbReference type="RefSeq" id="XP_005094085.1"/>
    </source>
</evidence>
<feature type="region of interest" description="Disordered" evidence="1">
    <location>
        <begin position="319"/>
        <end position="384"/>
    </location>
</feature>
<feature type="compositionally biased region" description="Basic and acidic residues" evidence="1">
    <location>
        <begin position="834"/>
        <end position="844"/>
    </location>
</feature>
<feature type="region of interest" description="Disordered" evidence="1">
    <location>
        <begin position="1105"/>
        <end position="1138"/>
    </location>
</feature>
<dbReference type="Proteomes" id="UP000694888">
    <property type="component" value="Unplaced"/>
</dbReference>
<feature type="compositionally biased region" description="Polar residues" evidence="1">
    <location>
        <begin position="1326"/>
        <end position="1353"/>
    </location>
</feature>
<protein>
    <submittedName>
        <fullName evidence="3">Uncharacterized protein LOC101852608</fullName>
    </submittedName>
</protein>
<keyword evidence="2" id="KW-1185">Reference proteome</keyword>